<accession>A0A1H6MIH5</accession>
<reference evidence="3 4" key="1">
    <citation type="submission" date="2016-10" db="EMBL/GenBank/DDBJ databases">
        <authorList>
            <person name="de Groot N.N."/>
        </authorList>
    </citation>
    <scope>NUCLEOTIDE SEQUENCE [LARGE SCALE GENOMIC DNA]</scope>
    <source>
        <strain evidence="3 4">CGMCC 1.10825</strain>
    </source>
</reference>
<evidence type="ECO:0000256" key="1">
    <source>
        <dbReference type="ARBA" id="ARBA00022729"/>
    </source>
</evidence>
<organism evidence="3 4">
    <name type="scientific">Paenimyroides marinum</name>
    <dbReference type="NCBI Taxonomy" id="1159016"/>
    <lineage>
        <taxon>Bacteria</taxon>
        <taxon>Pseudomonadati</taxon>
        <taxon>Bacteroidota</taxon>
        <taxon>Flavobacteriia</taxon>
        <taxon>Flavobacteriales</taxon>
        <taxon>Flavobacteriaceae</taxon>
        <taxon>Paenimyroides</taxon>
    </lineage>
</organism>
<evidence type="ECO:0000313" key="3">
    <source>
        <dbReference type="EMBL" id="SEH98197.1"/>
    </source>
</evidence>
<evidence type="ECO:0000259" key="2">
    <source>
        <dbReference type="Pfam" id="PF18962"/>
    </source>
</evidence>
<name>A0A1H6MIH5_9FLAO</name>
<dbReference type="InterPro" id="IPR026444">
    <property type="entry name" value="Secre_tail"/>
</dbReference>
<dbReference type="NCBIfam" id="TIGR04183">
    <property type="entry name" value="Por_Secre_tail"/>
    <property type="match status" value="1"/>
</dbReference>
<feature type="domain" description="Secretion system C-terminal sorting" evidence="2">
    <location>
        <begin position="250"/>
        <end position="321"/>
    </location>
</feature>
<dbReference type="EMBL" id="FNXE01000046">
    <property type="protein sequence ID" value="SEH98197.1"/>
    <property type="molecule type" value="Genomic_DNA"/>
</dbReference>
<protein>
    <submittedName>
        <fullName evidence="3">Por secretion system C-terminal sorting domain-containing protein</fullName>
    </submittedName>
</protein>
<dbReference type="Proteomes" id="UP000199634">
    <property type="component" value="Unassembled WGS sequence"/>
</dbReference>
<gene>
    <name evidence="3" type="ORF">SAMN02927937_02527</name>
</gene>
<dbReference type="AlphaFoldDB" id="A0A1H6MIH5"/>
<dbReference type="Pfam" id="PF18962">
    <property type="entry name" value="Por_Secre_tail"/>
    <property type="match status" value="1"/>
</dbReference>
<dbReference type="OrthoDB" id="1405746at2"/>
<sequence>MKKYILFLIPLLFINTLYSQVLYEETFDNLTTGDLAPNGATPGQGGWYVTLTSSGKAKVVQEPTKGKVLSAEVDIAGGINCKQTNVQPIWGNRTAGNNILLLEYDFYAPDLGNVGHISRFVVGGVNGNLIDMILTTEYDAVLQTKETELYLSSGKTYKNFTYEELWFTVKFYVDYNTDKLYLHIPALGILYGASYTTTPGDVSQFSIGSAINDAYTGAFHKYDNVRLTSLKSLPTELLSTNDFISEKFNLYPNPATTMVNITNNENRLVNQVTVYDTTGKLINTQNYNNEAEIQLNVENLASGTYMLHLQTNEGTAVKKLVKK</sequence>
<keyword evidence="4" id="KW-1185">Reference proteome</keyword>
<dbReference type="RefSeq" id="WP_091101718.1">
    <property type="nucleotide sequence ID" value="NZ_FNXE01000046.1"/>
</dbReference>
<evidence type="ECO:0000313" key="4">
    <source>
        <dbReference type="Proteomes" id="UP000199634"/>
    </source>
</evidence>
<proteinExistence type="predicted"/>
<dbReference type="STRING" id="1159016.SAMN02927937_02527"/>
<keyword evidence="1" id="KW-0732">Signal</keyword>